<feature type="compositionally biased region" description="Basic residues" evidence="1">
    <location>
        <begin position="81"/>
        <end position="100"/>
    </location>
</feature>
<sequence>MPQPPPPSTDTTTHHHHRHPAQPPPPATTTTAATTPPPATTTTHRHNHRHHATTPPPTSTITTTTHHHQPQPLPPPYHHPPPPRHHTTTHRHHHCHRHHLFGSGGMNAEIGNSLNGTPKGTAQINVKNEGNSEETTTKDLEDYTSRIAVPKIAEASCSSPGSSRGLEAKWPNCKHLMMKIKLLEAKLENLARGLDICKLDELLADFDGLLLT</sequence>
<organism evidence="2">
    <name type="scientific">Tanacetum cinerariifolium</name>
    <name type="common">Dalmatian daisy</name>
    <name type="synonym">Chrysanthemum cinerariifolium</name>
    <dbReference type="NCBI Taxonomy" id="118510"/>
    <lineage>
        <taxon>Eukaryota</taxon>
        <taxon>Viridiplantae</taxon>
        <taxon>Streptophyta</taxon>
        <taxon>Embryophyta</taxon>
        <taxon>Tracheophyta</taxon>
        <taxon>Spermatophyta</taxon>
        <taxon>Magnoliopsida</taxon>
        <taxon>eudicotyledons</taxon>
        <taxon>Gunneridae</taxon>
        <taxon>Pentapetalae</taxon>
        <taxon>asterids</taxon>
        <taxon>campanulids</taxon>
        <taxon>Asterales</taxon>
        <taxon>Asteraceae</taxon>
        <taxon>Asteroideae</taxon>
        <taxon>Anthemideae</taxon>
        <taxon>Anthemidinae</taxon>
        <taxon>Tanacetum</taxon>
    </lineage>
</organism>
<evidence type="ECO:0000313" key="2">
    <source>
        <dbReference type="EMBL" id="GEU64330.1"/>
    </source>
</evidence>
<protein>
    <submittedName>
        <fullName evidence="2">Uncharacterized protein</fullName>
    </submittedName>
</protein>
<proteinExistence type="predicted"/>
<dbReference type="EMBL" id="BKCJ010005001">
    <property type="protein sequence ID" value="GEU64330.1"/>
    <property type="molecule type" value="Genomic_DNA"/>
</dbReference>
<dbReference type="AlphaFoldDB" id="A0A6L2LSV2"/>
<gene>
    <name evidence="2" type="ORF">Tci_036308</name>
</gene>
<feature type="region of interest" description="Disordered" evidence="1">
    <location>
        <begin position="1"/>
        <end position="139"/>
    </location>
</feature>
<feature type="compositionally biased region" description="Basic residues" evidence="1">
    <location>
        <begin position="43"/>
        <end position="52"/>
    </location>
</feature>
<evidence type="ECO:0000256" key="1">
    <source>
        <dbReference type="SAM" id="MobiDB-lite"/>
    </source>
</evidence>
<reference evidence="2" key="1">
    <citation type="journal article" date="2019" name="Sci. Rep.">
        <title>Draft genome of Tanacetum cinerariifolium, the natural source of mosquito coil.</title>
        <authorList>
            <person name="Yamashiro T."/>
            <person name="Shiraishi A."/>
            <person name="Satake H."/>
            <person name="Nakayama K."/>
        </authorList>
    </citation>
    <scope>NUCLEOTIDE SEQUENCE</scope>
</reference>
<comment type="caution">
    <text evidence="2">The sequence shown here is derived from an EMBL/GenBank/DDBJ whole genome shotgun (WGS) entry which is preliminary data.</text>
</comment>
<feature type="compositionally biased region" description="Polar residues" evidence="1">
    <location>
        <begin position="110"/>
        <end position="129"/>
    </location>
</feature>
<accession>A0A6L2LSV2</accession>
<name>A0A6L2LSV2_TANCI</name>
<feature type="compositionally biased region" description="Pro residues" evidence="1">
    <location>
        <begin position="71"/>
        <end position="80"/>
    </location>
</feature>